<gene>
    <name evidence="1" type="ORF">MACH08_40300</name>
</gene>
<proteinExistence type="predicted"/>
<accession>A0ABQ5TQS5</accession>
<comment type="caution">
    <text evidence="1">The sequence shown here is derived from an EMBL/GenBank/DDBJ whole genome shotgun (WGS) entry which is preliminary data.</text>
</comment>
<reference evidence="1 2" key="1">
    <citation type="submission" date="2023-02" db="EMBL/GenBank/DDBJ databases">
        <title>Oceanobacillus kimchii IFOP_LL358 isolated form Alexandrium catenella lab strain.</title>
        <authorList>
            <person name="Gajardo G."/>
            <person name="Ueki S."/>
            <person name="Maruyama F."/>
        </authorList>
    </citation>
    <scope>NUCLEOTIDE SEQUENCE [LARGE SCALE GENOMIC DNA]</scope>
    <source>
        <strain evidence="1 2">IFOP_LL358</strain>
    </source>
</reference>
<organism evidence="1 2">
    <name type="scientific">Oceanobacillus kimchii</name>
    <dbReference type="NCBI Taxonomy" id="746691"/>
    <lineage>
        <taxon>Bacteria</taxon>
        <taxon>Bacillati</taxon>
        <taxon>Bacillota</taxon>
        <taxon>Bacilli</taxon>
        <taxon>Bacillales</taxon>
        <taxon>Bacillaceae</taxon>
        <taxon>Oceanobacillus</taxon>
    </lineage>
</organism>
<evidence type="ECO:0000313" key="2">
    <source>
        <dbReference type="Proteomes" id="UP001275436"/>
    </source>
</evidence>
<evidence type="ECO:0000313" key="1">
    <source>
        <dbReference type="EMBL" id="GLO68246.1"/>
    </source>
</evidence>
<protein>
    <recommendedName>
        <fullName evidence="3">ParB/Sulfiredoxin domain-containing protein</fullName>
    </recommendedName>
</protein>
<sequence length="202" mass="23404">MLTVFYILEYNFLKCIFAPSRVESDPYWRAIYGVGEFSRENILKEKRKNEENNMLVNMSTENNDFLTAIDKYEPTDIPINVSSDSEAKEIVRQLQEEFGDGKISLFDDEYEDPNSYLDIADLQKAIDREHTPSTMANNIDGMQNWIVIVVGKEGPFIHVSDGKKRWIHMGDYAEEIQINDKLMLTVEEKAEKIKVIDHTIIS</sequence>
<keyword evidence="2" id="KW-1185">Reference proteome</keyword>
<name>A0ABQ5TQS5_9BACI</name>
<evidence type="ECO:0008006" key="3">
    <source>
        <dbReference type="Google" id="ProtNLM"/>
    </source>
</evidence>
<dbReference type="Proteomes" id="UP001275436">
    <property type="component" value="Unassembled WGS sequence"/>
</dbReference>
<dbReference type="EMBL" id="BSKO01000002">
    <property type="protein sequence ID" value="GLO68246.1"/>
    <property type="molecule type" value="Genomic_DNA"/>
</dbReference>